<accession>A0A2A6LY41</accession>
<evidence type="ECO:0000313" key="7">
    <source>
        <dbReference type="EMBL" id="PDT47210.1"/>
    </source>
</evidence>
<organism evidence="7 8">
    <name type="scientific">Rhizobium fredii</name>
    <name type="common">Sinorhizobium fredii</name>
    <dbReference type="NCBI Taxonomy" id="380"/>
    <lineage>
        <taxon>Bacteria</taxon>
        <taxon>Pseudomonadati</taxon>
        <taxon>Pseudomonadota</taxon>
        <taxon>Alphaproteobacteria</taxon>
        <taxon>Hyphomicrobiales</taxon>
        <taxon>Rhizobiaceae</taxon>
        <taxon>Sinorhizobium/Ensifer group</taxon>
        <taxon>Sinorhizobium</taxon>
    </lineage>
</organism>
<evidence type="ECO:0000256" key="2">
    <source>
        <dbReference type="ARBA" id="ARBA00022723"/>
    </source>
</evidence>
<dbReference type="GO" id="GO:0020037">
    <property type="term" value="F:heme binding"/>
    <property type="evidence" value="ECO:0007669"/>
    <property type="project" value="InterPro"/>
</dbReference>
<dbReference type="GO" id="GO:0046872">
    <property type="term" value="F:metal ion binding"/>
    <property type="evidence" value="ECO:0007669"/>
    <property type="project" value="UniProtKB-KW"/>
</dbReference>
<evidence type="ECO:0000256" key="4">
    <source>
        <dbReference type="PROSITE-ProRule" id="PRU00433"/>
    </source>
</evidence>
<dbReference type="GO" id="GO:0016301">
    <property type="term" value="F:kinase activity"/>
    <property type="evidence" value="ECO:0007669"/>
    <property type="project" value="UniProtKB-KW"/>
</dbReference>
<dbReference type="PROSITE" id="PS51007">
    <property type="entry name" value="CYTC"/>
    <property type="match status" value="2"/>
</dbReference>
<dbReference type="Proteomes" id="UP000466694">
    <property type="component" value="Unassembled WGS sequence"/>
</dbReference>
<reference evidence="6 9" key="1">
    <citation type="journal article" date="2013" name="Genome Biol.">
        <title>Comparative genomics of the core and accessory genomes of 48 Sinorhizobium strains comprising five genospecies.</title>
        <authorList>
            <person name="Sugawara M."/>
            <person name="Epstein B."/>
            <person name="Badgley B.D."/>
            <person name="Unno T."/>
            <person name="Xu L."/>
            <person name="Reese J."/>
            <person name="Gyaneshwar P."/>
            <person name="Denny R."/>
            <person name="Mudge J."/>
            <person name="Bharti A.K."/>
            <person name="Farmer A.D."/>
            <person name="May G.D."/>
            <person name="Woodward J.E."/>
            <person name="Medigue C."/>
            <person name="Vallenet D."/>
            <person name="Lajus A."/>
            <person name="Rouy Z."/>
            <person name="Martinez-Vaz B."/>
            <person name="Tiffin P."/>
            <person name="Young N.D."/>
            <person name="Sadowsky M.J."/>
        </authorList>
    </citation>
    <scope>NUCLEOTIDE SEQUENCE [LARGE SCALE GENOMIC DNA]</scope>
    <source>
        <strain evidence="6 9">USDA205</strain>
    </source>
</reference>
<gene>
    <name evidence="7" type="ORF">CO661_13550</name>
    <name evidence="6" type="ORF">GHK48_33530</name>
</gene>
<evidence type="ECO:0000256" key="1">
    <source>
        <dbReference type="ARBA" id="ARBA00022617"/>
    </source>
</evidence>
<keyword evidence="1 4" id="KW-0349">Heme</keyword>
<keyword evidence="7" id="KW-0808">Transferase</keyword>
<evidence type="ECO:0000313" key="9">
    <source>
        <dbReference type="Proteomes" id="UP000466694"/>
    </source>
</evidence>
<protein>
    <submittedName>
        <fullName evidence="6">C-type cytochrome</fullName>
    </submittedName>
    <submittedName>
        <fullName evidence="7">Diacylglycerol kinase</fullName>
    </submittedName>
</protein>
<name>A0A2A6LY41_RHIFR</name>
<evidence type="ECO:0000313" key="6">
    <source>
        <dbReference type="EMBL" id="MQX13005.1"/>
    </source>
</evidence>
<dbReference type="Proteomes" id="UP000220353">
    <property type="component" value="Unassembled WGS sequence"/>
</dbReference>
<feature type="domain" description="Cytochrome c" evidence="5">
    <location>
        <begin position="193"/>
        <end position="302"/>
    </location>
</feature>
<dbReference type="InterPro" id="IPR009056">
    <property type="entry name" value="Cyt_c-like_dom"/>
</dbReference>
<dbReference type="GeneID" id="48972277"/>
<evidence type="ECO:0000313" key="8">
    <source>
        <dbReference type="Proteomes" id="UP000220353"/>
    </source>
</evidence>
<dbReference type="InterPro" id="IPR051459">
    <property type="entry name" value="Cytochrome_c-type_DH"/>
</dbReference>
<evidence type="ECO:0000256" key="3">
    <source>
        <dbReference type="ARBA" id="ARBA00023004"/>
    </source>
</evidence>
<dbReference type="EMBL" id="NWTC01000009">
    <property type="protein sequence ID" value="PDT47210.1"/>
    <property type="molecule type" value="Genomic_DNA"/>
</dbReference>
<dbReference type="PANTHER" id="PTHR35008">
    <property type="entry name" value="BLL4482 PROTEIN-RELATED"/>
    <property type="match status" value="1"/>
</dbReference>
<dbReference type="GO" id="GO:0009055">
    <property type="term" value="F:electron transfer activity"/>
    <property type="evidence" value="ECO:0007669"/>
    <property type="project" value="InterPro"/>
</dbReference>
<dbReference type="Pfam" id="PF00034">
    <property type="entry name" value="Cytochrom_C"/>
    <property type="match status" value="1"/>
</dbReference>
<keyword evidence="3 4" id="KW-0408">Iron</keyword>
<dbReference type="Gene3D" id="1.10.760.10">
    <property type="entry name" value="Cytochrome c-like domain"/>
    <property type="match status" value="2"/>
</dbReference>
<sequence length="304" mass="32253">MGRRATRLLSGLVLLAVAGAGAFWWLTKPAPWDAAHWEGLGEPDIASGERVFWAGGCTSCHAASGAKDDARLVLAGGRPLKSPFGTFYPPNISPDETAGVGGWTLAEFGNAMTRGVGKDGEHLYPSFPYGSYARMSPKDITDLWGFMRTLPKSANVAPPHDLPFPFNIRLALGGWKLLYLTDAPRVDVNAADAKLARGQYLVEGPGHCGECHTPRNALGGFEADRWLAGAPNPEGEGRIPDITPGSKSIGGWSASDIASYLETGFTPEFDSVGGSMVEVQKNMAKLPASEREAIAAYLKALPPS</sequence>
<evidence type="ECO:0000259" key="5">
    <source>
        <dbReference type="PROSITE" id="PS51007"/>
    </source>
</evidence>
<comment type="caution">
    <text evidence="7">The sequence shown here is derived from an EMBL/GenBank/DDBJ whole genome shotgun (WGS) entry which is preliminary data.</text>
</comment>
<reference evidence="6" key="3">
    <citation type="submission" date="2019-10" db="EMBL/GenBank/DDBJ databases">
        <authorList>
            <person name="Sugawara M."/>
            <person name="Epstein B."/>
            <person name="Badgley B."/>
            <person name="Unno T."/>
            <person name="Xu L."/>
            <person name="Reese J."/>
            <person name="Gyaneshwar P."/>
            <person name="Denny R."/>
            <person name="Mudege J."/>
            <person name="Bharti A."/>
            <person name="Farmer A."/>
            <person name="May G."/>
            <person name="Woodward J."/>
            <person name="Medigue C."/>
            <person name="Vallenet D."/>
            <person name="Lajus A."/>
            <person name="Rouy Z."/>
            <person name="Martinez-Vaz B."/>
            <person name="Tiffin P."/>
            <person name="Young N."/>
            <person name="Sadowsky M."/>
        </authorList>
    </citation>
    <scope>NUCLEOTIDE SEQUENCE</scope>
    <source>
        <strain evidence="6">USDA205</strain>
    </source>
</reference>
<dbReference type="RefSeq" id="WP_014327684.1">
    <property type="nucleotide sequence ID" value="NZ_BJNI01000068.1"/>
</dbReference>
<keyword evidence="2 4" id="KW-0479">Metal-binding</keyword>
<dbReference type="SUPFAM" id="SSF46626">
    <property type="entry name" value="Cytochrome c"/>
    <property type="match status" value="2"/>
</dbReference>
<keyword evidence="7" id="KW-0418">Kinase</keyword>
<feature type="domain" description="Cytochrome c" evidence="5">
    <location>
        <begin position="43"/>
        <end position="151"/>
    </location>
</feature>
<dbReference type="AlphaFoldDB" id="A0A2A6LY41"/>
<dbReference type="PANTHER" id="PTHR35008:SF8">
    <property type="entry name" value="ALCOHOL DEHYDROGENASE CYTOCHROME C SUBUNIT"/>
    <property type="match status" value="1"/>
</dbReference>
<dbReference type="InterPro" id="IPR036909">
    <property type="entry name" value="Cyt_c-like_dom_sf"/>
</dbReference>
<dbReference type="EMBL" id="WISZ01000246">
    <property type="protein sequence ID" value="MQX13005.1"/>
    <property type="molecule type" value="Genomic_DNA"/>
</dbReference>
<proteinExistence type="predicted"/>
<reference evidence="7 8" key="2">
    <citation type="submission" date="2017-09" db="EMBL/GenBank/DDBJ databases">
        <title>Comparative genomics of rhizobia isolated from Phaseolus vulgaris in China.</title>
        <authorList>
            <person name="Tong W."/>
        </authorList>
    </citation>
    <scope>NUCLEOTIDE SEQUENCE [LARGE SCALE GENOMIC DNA]</scope>
    <source>
        <strain evidence="7 8">PCH1</strain>
    </source>
</reference>